<dbReference type="AlphaFoldDB" id="A0A318JKZ2"/>
<organism evidence="1 2">
    <name type="scientific">Aquitalea magnusonii</name>
    <dbReference type="NCBI Taxonomy" id="332411"/>
    <lineage>
        <taxon>Bacteria</taxon>
        <taxon>Pseudomonadati</taxon>
        <taxon>Pseudomonadota</taxon>
        <taxon>Betaproteobacteria</taxon>
        <taxon>Neisseriales</taxon>
        <taxon>Chromobacteriaceae</taxon>
        <taxon>Aquitalea</taxon>
    </lineage>
</organism>
<protein>
    <recommendedName>
        <fullName evidence="3">Lipoprotein</fullName>
    </recommendedName>
</protein>
<dbReference type="EMBL" id="QJKC01000013">
    <property type="protein sequence ID" value="PXX44386.1"/>
    <property type="molecule type" value="Genomic_DNA"/>
</dbReference>
<sequence>MRRIMLAIGVGIGLAGCSEGSWFNTIPASNSVPYLPSSPPVAIVAAATREEVAFLQAGGCGNCREADRFYRFIHADPDVRKSRIPRNMALAEDANLAKKQWVDEVRTAVYFSKRIRLANGQSLFELITRCGKGWDSPATQATLDVPANSPPGFRLQYLISFKKFGQPIGLQMRALFMRRGEQLIANSAFAESLLQNPDFMRANGLRCWSD</sequence>
<proteinExistence type="predicted"/>
<gene>
    <name evidence="1" type="ORF">DFR38_11368</name>
</gene>
<dbReference type="RefSeq" id="WP_110313563.1">
    <property type="nucleotide sequence ID" value="NZ_LNQU01000001.1"/>
</dbReference>
<reference evidence="1 2" key="1">
    <citation type="submission" date="2018-05" db="EMBL/GenBank/DDBJ databases">
        <title>Genomic Encyclopedia of Type Strains, Phase IV (KMG-IV): sequencing the most valuable type-strain genomes for metagenomic binning, comparative biology and taxonomic classification.</title>
        <authorList>
            <person name="Goeker M."/>
        </authorList>
    </citation>
    <scope>NUCLEOTIDE SEQUENCE [LARGE SCALE GENOMIC DNA]</scope>
    <source>
        <strain evidence="1 2">DSM 25134</strain>
    </source>
</reference>
<comment type="caution">
    <text evidence="1">The sequence shown here is derived from an EMBL/GenBank/DDBJ whole genome shotgun (WGS) entry which is preliminary data.</text>
</comment>
<evidence type="ECO:0008006" key="3">
    <source>
        <dbReference type="Google" id="ProtNLM"/>
    </source>
</evidence>
<dbReference type="PROSITE" id="PS51257">
    <property type="entry name" value="PROKAR_LIPOPROTEIN"/>
    <property type="match status" value="1"/>
</dbReference>
<dbReference type="Proteomes" id="UP000248395">
    <property type="component" value="Unassembled WGS sequence"/>
</dbReference>
<dbReference type="OrthoDB" id="8589511at2"/>
<accession>A0A318JKZ2</accession>
<keyword evidence="2" id="KW-1185">Reference proteome</keyword>
<evidence type="ECO:0000313" key="2">
    <source>
        <dbReference type="Proteomes" id="UP000248395"/>
    </source>
</evidence>
<name>A0A318JKZ2_9NEIS</name>
<evidence type="ECO:0000313" key="1">
    <source>
        <dbReference type="EMBL" id="PXX44386.1"/>
    </source>
</evidence>